<organism evidence="4 5">
    <name type="scientific">Glycomyces rhizosphaerae</name>
    <dbReference type="NCBI Taxonomy" id="2054422"/>
    <lineage>
        <taxon>Bacteria</taxon>
        <taxon>Bacillati</taxon>
        <taxon>Actinomycetota</taxon>
        <taxon>Actinomycetes</taxon>
        <taxon>Glycomycetales</taxon>
        <taxon>Glycomycetaceae</taxon>
        <taxon>Glycomyces</taxon>
    </lineage>
</organism>
<keyword evidence="1" id="KW-0560">Oxidoreductase</keyword>
<dbReference type="PRINTS" id="PR00420">
    <property type="entry name" value="RNGMNOXGNASE"/>
</dbReference>
<dbReference type="PANTHER" id="PTHR13789:SF309">
    <property type="entry name" value="PUTATIVE (AFU_ORTHOLOGUE AFUA_6G14510)-RELATED"/>
    <property type="match status" value="1"/>
</dbReference>
<reference evidence="5" key="1">
    <citation type="journal article" date="2019" name="Int. J. Syst. Evol. Microbiol.">
        <title>The Global Catalogue of Microorganisms (GCM) 10K type strain sequencing project: providing services to taxonomists for standard genome sequencing and annotation.</title>
        <authorList>
            <consortium name="The Broad Institute Genomics Platform"/>
            <consortium name="The Broad Institute Genome Sequencing Center for Infectious Disease"/>
            <person name="Wu L."/>
            <person name="Ma J."/>
        </authorList>
    </citation>
    <scope>NUCLEOTIDE SEQUENCE [LARGE SCALE GENOMIC DNA]</scope>
    <source>
        <strain evidence="5">CGMCC 4.7396</strain>
    </source>
</reference>
<accession>A0ABV7Q3W8</accession>
<dbReference type="InterPro" id="IPR036188">
    <property type="entry name" value="FAD/NAD-bd_sf"/>
</dbReference>
<evidence type="ECO:0000256" key="2">
    <source>
        <dbReference type="ARBA" id="ARBA00023033"/>
    </source>
</evidence>
<dbReference type="RefSeq" id="WP_387980176.1">
    <property type="nucleotide sequence ID" value="NZ_JBHRWO010000021.1"/>
</dbReference>
<dbReference type="InterPro" id="IPR002938">
    <property type="entry name" value="FAD-bd"/>
</dbReference>
<name>A0ABV7Q3W8_9ACTN</name>
<dbReference type="Gene3D" id="3.50.50.60">
    <property type="entry name" value="FAD/NAD(P)-binding domain"/>
    <property type="match status" value="1"/>
</dbReference>
<evidence type="ECO:0000313" key="5">
    <source>
        <dbReference type="Proteomes" id="UP001595712"/>
    </source>
</evidence>
<comment type="caution">
    <text evidence="4">The sequence shown here is derived from an EMBL/GenBank/DDBJ whole genome shotgun (WGS) entry which is preliminary data.</text>
</comment>
<dbReference type="EMBL" id="JBHRWO010000021">
    <property type="protein sequence ID" value="MFC3495520.1"/>
    <property type="molecule type" value="Genomic_DNA"/>
</dbReference>
<dbReference type="PANTHER" id="PTHR13789">
    <property type="entry name" value="MONOOXYGENASE"/>
    <property type="match status" value="1"/>
</dbReference>
<dbReference type="Proteomes" id="UP001595712">
    <property type="component" value="Unassembled WGS sequence"/>
</dbReference>
<protein>
    <submittedName>
        <fullName evidence="4">FAD-dependent oxidoreductase</fullName>
    </submittedName>
</protein>
<evidence type="ECO:0000256" key="1">
    <source>
        <dbReference type="ARBA" id="ARBA00023002"/>
    </source>
</evidence>
<evidence type="ECO:0000313" key="4">
    <source>
        <dbReference type="EMBL" id="MFC3495520.1"/>
    </source>
</evidence>
<dbReference type="Pfam" id="PF01494">
    <property type="entry name" value="FAD_binding_3"/>
    <property type="match status" value="1"/>
</dbReference>
<keyword evidence="2" id="KW-0503">Monooxygenase</keyword>
<dbReference type="SUPFAM" id="SSF51905">
    <property type="entry name" value="FAD/NAD(P)-binding domain"/>
    <property type="match status" value="1"/>
</dbReference>
<dbReference type="InterPro" id="IPR050493">
    <property type="entry name" value="FAD-dep_Monooxygenase_BioMet"/>
</dbReference>
<evidence type="ECO:0000259" key="3">
    <source>
        <dbReference type="Pfam" id="PF01494"/>
    </source>
</evidence>
<gene>
    <name evidence="4" type="ORF">ACFO8M_23805</name>
</gene>
<sequence>MNDKHLTPRARTAIVIGGGVAGPVAALALQKAGIEPRVYEPYAPGTGSRGGPITLASNGQNALAVVGADRAVQETGWSTPRMVISSGTGKVLGAIDDLPGLPPRVTLPRGALVESLQHSAAEQGVPFHFGKRFVDAVDTGHSVIAQFDDHTTAEADVLIGCDGIRSAVRRTIDPAAPEPRYTGLIGFGGYADGSGVPDSGGAWHFIFGRRAFFGYVIQGDRAGWFANLPVKHLDREVLRHTGFEEWMARLRAAFADDAGPALRILDRVTPEEFAPASPLEDVPHVPVWSKGRIALIGDAAHATSPSSGQGASLAAESAVELARCLRDLPVAQAFTAYESGRRARVERIIAAAARTNQSKAAGPIAARIRDAVMPFVMERFMTPEKSAWQYAHTIDWEAVAV</sequence>
<proteinExistence type="predicted"/>
<keyword evidence="5" id="KW-1185">Reference proteome</keyword>
<feature type="domain" description="FAD-binding" evidence="3">
    <location>
        <begin position="13"/>
        <end position="350"/>
    </location>
</feature>